<dbReference type="AlphaFoldDB" id="A0AAU9TQJ9"/>
<gene>
    <name evidence="1" type="ORF">EEDITHA_LOCUS5922</name>
</gene>
<protein>
    <submittedName>
        <fullName evidence="1">Uncharacterized protein</fullName>
    </submittedName>
</protein>
<reference evidence="1" key="1">
    <citation type="submission" date="2022-03" db="EMBL/GenBank/DDBJ databases">
        <authorList>
            <person name="Tunstrom K."/>
        </authorList>
    </citation>
    <scope>NUCLEOTIDE SEQUENCE</scope>
</reference>
<dbReference type="EMBL" id="CAKOGL010000008">
    <property type="protein sequence ID" value="CAH2089914.1"/>
    <property type="molecule type" value="Genomic_DNA"/>
</dbReference>
<evidence type="ECO:0000313" key="1">
    <source>
        <dbReference type="EMBL" id="CAH2089914.1"/>
    </source>
</evidence>
<keyword evidence="2" id="KW-1185">Reference proteome</keyword>
<comment type="caution">
    <text evidence="1">The sequence shown here is derived from an EMBL/GenBank/DDBJ whole genome shotgun (WGS) entry which is preliminary data.</text>
</comment>
<accession>A0AAU9TQJ9</accession>
<sequence length="119" mass="13945">MKDDGNISQSSYLMIRYPSYELNLTEIAYKRPTPEQRSPLYSRELELNPPRWSTDGLEDMANNKVGVGYHETIDHARMPLLTVSYRPVKARLRSWLREECAQMMVSHHLSTLFEVLFII</sequence>
<dbReference type="Proteomes" id="UP001153954">
    <property type="component" value="Unassembled WGS sequence"/>
</dbReference>
<organism evidence="1 2">
    <name type="scientific">Euphydryas editha</name>
    <name type="common">Edith's checkerspot</name>
    <dbReference type="NCBI Taxonomy" id="104508"/>
    <lineage>
        <taxon>Eukaryota</taxon>
        <taxon>Metazoa</taxon>
        <taxon>Ecdysozoa</taxon>
        <taxon>Arthropoda</taxon>
        <taxon>Hexapoda</taxon>
        <taxon>Insecta</taxon>
        <taxon>Pterygota</taxon>
        <taxon>Neoptera</taxon>
        <taxon>Endopterygota</taxon>
        <taxon>Lepidoptera</taxon>
        <taxon>Glossata</taxon>
        <taxon>Ditrysia</taxon>
        <taxon>Papilionoidea</taxon>
        <taxon>Nymphalidae</taxon>
        <taxon>Nymphalinae</taxon>
        <taxon>Euphydryas</taxon>
    </lineage>
</organism>
<evidence type="ECO:0000313" key="2">
    <source>
        <dbReference type="Proteomes" id="UP001153954"/>
    </source>
</evidence>
<name>A0AAU9TQJ9_EUPED</name>
<proteinExistence type="predicted"/>